<proteinExistence type="predicted"/>
<dbReference type="AlphaFoldDB" id="A0AAV5T4V5"/>
<evidence type="ECO:0000313" key="2">
    <source>
        <dbReference type="EMBL" id="GMS87375.1"/>
    </source>
</evidence>
<feature type="non-terminal residue" evidence="2">
    <location>
        <position position="1"/>
    </location>
</feature>
<dbReference type="Pfam" id="PF13598">
    <property type="entry name" value="DUF4139"/>
    <property type="match status" value="1"/>
</dbReference>
<dbReference type="InterPro" id="IPR037291">
    <property type="entry name" value="DUF4139"/>
</dbReference>
<dbReference type="NCBIfam" id="TIGR02231">
    <property type="entry name" value="mucoidy inhibitor MuiA family protein"/>
    <property type="match status" value="1"/>
</dbReference>
<comment type="caution">
    <text evidence="2">The sequence shown here is derived from an EMBL/GenBank/DDBJ whole genome shotgun (WGS) entry which is preliminary data.</text>
</comment>
<evidence type="ECO:0000313" key="3">
    <source>
        <dbReference type="Proteomes" id="UP001432027"/>
    </source>
</evidence>
<keyword evidence="3" id="KW-1185">Reference proteome</keyword>
<accession>A0AAV5T4V5</accession>
<dbReference type="PANTHER" id="PTHR31005">
    <property type="entry name" value="DUF4139 DOMAIN-CONTAINING PROTEIN"/>
    <property type="match status" value="1"/>
</dbReference>
<dbReference type="EMBL" id="BTSX01000003">
    <property type="protein sequence ID" value="GMS87375.1"/>
    <property type="molecule type" value="Genomic_DNA"/>
</dbReference>
<gene>
    <name evidence="2" type="ORF">PENTCL1PPCAC_9550</name>
</gene>
<dbReference type="InterPro" id="IPR011935">
    <property type="entry name" value="CHP02231"/>
</dbReference>
<organism evidence="2 3">
    <name type="scientific">Pristionchus entomophagus</name>
    <dbReference type="NCBI Taxonomy" id="358040"/>
    <lineage>
        <taxon>Eukaryota</taxon>
        <taxon>Metazoa</taxon>
        <taxon>Ecdysozoa</taxon>
        <taxon>Nematoda</taxon>
        <taxon>Chromadorea</taxon>
        <taxon>Rhabditida</taxon>
        <taxon>Rhabditina</taxon>
        <taxon>Diplogasteromorpha</taxon>
        <taxon>Diplogasteroidea</taxon>
        <taxon>Neodiplogasteridae</taxon>
        <taxon>Pristionchus</taxon>
    </lineage>
</organism>
<sequence length="263" mass="28992">VAVSSHTLSTEFGIARPCSIPSDGAHHKVTIGIVALEPQLVHESVPTKNSSAFLTASAINSSSLPLLAGKASVYLDGAFVAKTQIKAVSPGERFTSSLGVDPAVKIEYKAAHKHHEQTGLINKWSSTVTEQKIVVKNTRGDAVLLKIRERIPRSTDEKIKFVNKSQYRGREISGNQNYVPSSGSDPPNTRWITVVDLQVTMISPKDIENVTEEMNGENVKPKQGIRLIPSNNLEWTVRLEKGETQTLIVKYTIEHPFNERIEF</sequence>
<feature type="non-terminal residue" evidence="2">
    <location>
        <position position="263"/>
    </location>
</feature>
<dbReference type="Proteomes" id="UP001432027">
    <property type="component" value="Unassembled WGS sequence"/>
</dbReference>
<name>A0AAV5T4V5_9BILA</name>
<dbReference type="PANTHER" id="PTHR31005:SF8">
    <property type="entry name" value="DUF4139 DOMAIN-CONTAINING PROTEIN"/>
    <property type="match status" value="1"/>
</dbReference>
<feature type="domain" description="DUF4139" evidence="1">
    <location>
        <begin position="6"/>
        <end position="164"/>
    </location>
</feature>
<protein>
    <recommendedName>
        <fullName evidence="1">DUF4139 domain-containing protein</fullName>
    </recommendedName>
</protein>
<evidence type="ECO:0000259" key="1">
    <source>
        <dbReference type="Pfam" id="PF13598"/>
    </source>
</evidence>
<reference evidence="2" key="1">
    <citation type="submission" date="2023-10" db="EMBL/GenBank/DDBJ databases">
        <title>Genome assembly of Pristionchus species.</title>
        <authorList>
            <person name="Yoshida K."/>
            <person name="Sommer R.J."/>
        </authorList>
    </citation>
    <scope>NUCLEOTIDE SEQUENCE</scope>
    <source>
        <strain evidence="2">RS0144</strain>
    </source>
</reference>